<dbReference type="Gene3D" id="3.40.605.10">
    <property type="entry name" value="Aldehyde Dehydrogenase, Chain A, domain 1"/>
    <property type="match status" value="1"/>
</dbReference>
<keyword evidence="1" id="KW-0560">Oxidoreductase</keyword>
<sequence>MAILEEPIKEVLLIKNFIAGEWVESKGEIKDVVNPATDKTIAKVP</sequence>
<accession>A0A6V8NVF3</accession>
<organism evidence="2 3">
    <name type="scientific">Candidatus Hakubella thermalkaliphila</name>
    <dbReference type="NCBI Taxonomy" id="2754717"/>
    <lineage>
        <taxon>Bacteria</taxon>
        <taxon>Bacillati</taxon>
        <taxon>Actinomycetota</taxon>
        <taxon>Actinomycetota incertae sedis</taxon>
        <taxon>Candidatus Hakubellales</taxon>
        <taxon>Candidatus Hakubellaceae</taxon>
        <taxon>Candidatus Hakubella</taxon>
    </lineage>
</organism>
<dbReference type="AlphaFoldDB" id="A0A6V8NVF3"/>
<feature type="non-terminal residue" evidence="2">
    <location>
        <position position="45"/>
    </location>
</feature>
<dbReference type="EMBL" id="BLRW01000419">
    <property type="protein sequence ID" value="GFP24225.1"/>
    <property type="molecule type" value="Genomic_DNA"/>
</dbReference>
<dbReference type="SUPFAM" id="SSF53720">
    <property type="entry name" value="ALDH-like"/>
    <property type="match status" value="1"/>
</dbReference>
<comment type="caution">
    <text evidence="2">The sequence shown here is derived from an EMBL/GenBank/DDBJ whole genome shotgun (WGS) entry which is preliminary data.</text>
</comment>
<dbReference type="GO" id="GO:0016491">
    <property type="term" value="F:oxidoreductase activity"/>
    <property type="evidence" value="ECO:0007669"/>
    <property type="project" value="UniProtKB-KW"/>
</dbReference>
<gene>
    <name evidence="2" type="ORF">HKBW3S09_01692</name>
</gene>
<protein>
    <recommendedName>
        <fullName evidence="4">Malonate-semialdehyde dehydrogenase (Acetylating) / methylmalonate-semialdehyde dehydrogenase</fullName>
    </recommendedName>
</protein>
<dbReference type="Proteomes" id="UP000585609">
    <property type="component" value="Unassembled WGS sequence"/>
</dbReference>
<evidence type="ECO:0000313" key="3">
    <source>
        <dbReference type="Proteomes" id="UP000585609"/>
    </source>
</evidence>
<evidence type="ECO:0008006" key="4">
    <source>
        <dbReference type="Google" id="ProtNLM"/>
    </source>
</evidence>
<name>A0A6V8NVF3_9ACTN</name>
<dbReference type="InterPro" id="IPR016162">
    <property type="entry name" value="Ald_DH_N"/>
</dbReference>
<reference evidence="2 3" key="1">
    <citation type="journal article" date="2020" name="Front. Microbiol.">
        <title>Single-cell genomics of novel Actinobacteria with the Wood-Ljungdahl pathway discovered in a serpentinizing system.</title>
        <authorList>
            <person name="Merino N."/>
            <person name="Kawai M."/>
            <person name="Boyd E.S."/>
            <person name="Colman D.R."/>
            <person name="McGlynn S.E."/>
            <person name="Nealson K.H."/>
            <person name="Kurokawa K."/>
            <person name="Hongoh Y."/>
        </authorList>
    </citation>
    <scope>NUCLEOTIDE SEQUENCE [LARGE SCALE GENOMIC DNA]</scope>
    <source>
        <strain evidence="2 3">S09_30</strain>
    </source>
</reference>
<evidence type="ECO:0000256" key="1">
    <source>
        <dbReference type="ARBA" id="ARBA00023002"/>
    </source>
</evidence>
<dbReference type="InterPro" id="IPR016161">
    <property type="entry name" value="Ald_DH/histidinol_DH"/>
</dbReference>
<proteinExistence type="predicted"/>
<evidence type="ECO:0000313" key="2">
    <source>
        <dbReference type="EMBL" id="GFP24225.1"/>
    </source>
</evidence>